<evidence type="ECO:0000313" key="1">
    <source>
        <dbReference type="EMBL" id="MRX72261.1"/>
    </source>
</evidence>
<comment type="caution">
    <text evidence="1">The sequence shown here is derived from an EMBL/GenBank/DDBJ whole genome shotgun (WGS) entry which is preliminary data.</text>
</comment>
<dbReference type="OrthoDB" id="2662123at2"/>
<protein>
    <submittedName>
        <fullName evidence="1">YvrJ family protein</fullName>
    </submittedName>
</protein>
<organism evidence="1 2">
    <name type="scientific">Metabacillus lacus</name>
    <dbReference type="NCBI Taxonomy" id="1983721"/>
    <lineage>
        <taxon>Bacteria</taxon>
        <taxon>Bacillati</taxon>
        <taxon>Bacillota</taxon>
        <taxon>Bacilli</taxon>
        <taxon>Bacillales</taxon>
        <taxon>Bacillaceae</taxon>
        <taxon>Metabacillus</taxon>
    </lineage>
</organism>
<dbReference type="EMBL" id="WKKI01000013">
    <property type="protein sequence ID" value="MRX72261.1"/>
    <property type="molecule type" value="Genomic_DNA"/>
</dbReference>
<dbReference type="Proteomes" id="UP000448867">
    <property type="component" value="Unassembled WGS sequence"/>
</dbReference>
<reference evidence="1 2" key="1">
    <citation type="submission" date="2019-11" db="EMBL/GenBank/DDBJ databases">
        <title>Bacillus lacus genome.</title>
        <authorList>
            <person name="Allen C.J."/>
            <person name="Newman J.D."/>
        </authorList>
    </citation>
    <scope>NUCLEOTIDE SEQUENCE [LARGE SCALE GENOMIC DNA]</scope>
    <source>
        <strain evidence="1 2">KCTC 33946</strain>
    </source>
</reference>
<dbReference type="RefSeq" id="WP_154307407.1">
    <property type="nucleotide sequence ID" value="NZ_WKKI01000013.1"/>
</dbReference>
<keyword evidence="2" id="KW-1185">Reference proteome</keyword>
<name>A0A7X2LYE7_9BACI</name>
<sequence>MEEWIKVISDTGFPVVVTLFLLHRVENKLDALNVSIQNIPVFLAREMK</sequence>
<dbReference type="AlphaFoldDB" id="A0A7X2LYE7"/>
<dbReference type="InterPro" id="IPR024419">
    <property type="entry name" value="YvrJ"/>
</dbReference>
<gene>
    <name evidence="1" type="ORF">GJU40_08865</name>
</gene>
<proteinExistence type="predicted"/>
<accession>A0A7X2LYE7</accession>
<dbReference type="Pfam" id="PF12841">
    <property type="entry name" value="YvrJ"/>
    <property type="match status" value="1"/>
</dbReference>
<evidence type="ECO:0000313" key="2">
    <source>
        <dbReference type="Proteomes" id="UP000448867"/>
    </source>
</evidence>